<gene>
    <name evidence="1" type="primary">PEX10</name>
    <name evidence="1" type="ORF">H4S07_004280</name>
</gene>
<dbReference type="Proteomes" id="UP001140096">
    <property type="component" value="Unassembled WGS sequence"/>
</dbReference>
<accession>A0ACC1LBK7</accession>
<feature type="non-terminal residue" evidence="1">
    <location>
        <position position="1"/>
    </location>
</feature>
<reference evidence="1" key="1">
    <citation type="submission" date="2022-07" db="EMBL/GenBank/DDBJ databases">
        <title>Phylogenomic reconstructions and comparative analyses of Kickxellomycotina fungi.</title>
        <authorList>
            <person name="Reynolds N.K."/>
            <person name="Stajich J.E."/>
            <person name="Barry K."/>
            <person name="Grigoriev I.V."/>
            <person name="Crous P."/>
            <person name="Smith M.E."/>
        </authorList>
    </citation>
    <scope>NUCLEOTIDE SEQUENCE</scope>
    <source>
        <strain evidence="1">CBS 102833</strain>
    </source>
</reference>
<comment type="caution">
    <text evidence="1">The sequence shown here is derived from an EMBL/GenBank/DDBJ whole genome shotgun (WGS) entry which is preliminary data.</text>
</comment>
<sequence>SKEEEEPSVHIVSEGVSHEPDQAQEQAVLPRSKFVFPFSGQPDIVRSTQKDLFYQQRLQTQLADVVQQTRGTRFYAAHQLEVEAASKAIYYGLTSLTGAQTLGEEYCGILQMDERQLYPSLGRRFLMVVLQTGAGFGAVRVLATIRGWLQTRRLRRGQAKAGRMERTLGRVVALVRGSGLLSKLSMAHLAVFYFTGAYYSFSKRLTGIRYVFTRKLRQGEDEGSGYEILGILLGVQLVVQAIAQLRSWQNGDEDDDDDDESEVARGNMRWSATTADIDLERSEADEAAAAKEETDACSSSGYEPNGDDDEGPSSDVAGALEASEIEAIARFTSSQQKCTLCLSQRSHSASTPCGHLFCWSCAFEWCQTHPECPLCRQPLRLNQIMPVFNY</sequence>
<dbReference type="EMBL" id="JANBUP010001674">
    <property type="protein sequence ID" value="KAJ2804213.1"/>
    <property type="molecule type" value="Genomic_DNA"/>
</dbReference>
<evidence type="ECO:0000313" key="2">
    <source>
        <dbReference type="Proteomes" id="UP001140096"/>
    </source>
</evidence>
<proteinExistence type="predicted"/>
<protein>
    <submittedName>
        <fullName evidence="1">Peroxisome biogenesis factor 10</fullName>
    </submittedName>
</protein>
<organism evidence="1 2">
    <name type="scientific">Coemansia furcata</name>
    <dbReference type="NCBI Taxonomy" id="417177"/>
    <lineage>
        <taxon>Eukaryota</taxon>
        <taxon>Fungi</taxon>
        <taxon>Fungi incertae sedis</taxon>
        <taxon>Zoopagomycota</taxon>
        <taxon>Kickxellomycotina</taxon>
        <taxon>Kickxellomycetes</taxon>
        <taxon>Kickxellales</taxon>
        <taxon>Kickxellaceae</taxon>
        <taxon>Coemansia</taxon>
    </lineage>
</organism>
<keyword evidence="2" id="KW-1185">Reference proteome</keyword>
<evidence type="ECO:0000313" key="1">
    <source>
        <dbReference type="EMBL" id="KAJ2804213.1"/>
    </source>
</evidence>
<name>A0ACC1LBK7_9FUNG</name>